<feature type="region of interest" description="Disordered" evidence="4">
    <location>
        <begin position="173"/>
        <end position="423"/>
    </location>
</feature>
<comment type="caution">
    <text evidence="6">The sequence shown here is derived from an EMBL/GenBank/DDBJ whole genome shotgun (WGS) entry which is preliminary data.</text>
</comment>
<dbReference type="PROSITE" id="PS00233">
    <property type="entry name" value="CHIT_BIND_RR_1"/>
    <property type="match status" value="1"/>
</dbReference>
<evidence type="ECO:0000256" key="3">
    <source>
        <dbReference type="PROSITE-ProRule" id="PRU00497"/>
    </source>
</evidence>
<dbReference type="PROSITE" id="PS51155">
    <property type="entry name" value="CHIT_BIND_RR_2"/>
    <property type="match status" value="1"/>
</dbReference>
<dbReference type="PANTHER" id="PTHR12236:SF95">
    <property type="entry name" value="CUTICULAR PROTEIN 76BD, ISOFORM C-RELATED"/>
    <property type="match status" value="1"/>
</dbReference>
<keyword evidence="2 5" id="KW-0732">Signal</keyword>
<feature type="compositionally biased region" description="Basic and acidic residues" evidence="4">
    <location>
        <begin position="174"/>
        <end position="202"/>
    </location>
</feature>
<proteinExistence type="predicted"/>
<dbReference type="GO" id="GO:0005615">
    <property type="term" value="C:extracellular space"/>
    <property type="evidence" value="ECO:0007669"/>
    <property type="project" value="TreeGrafter"/>
</dbReference>
<feature type="compositionally biased region" description="Basic and acidic residues" evidence="4">
    <location>
        <begin position="275"/>
        <end position="295"/>
    </location>
</feature>
<dbReference type="InterPro" id="IPR051217">
    <property type="entry name" value="Insect_Cuticle_Struc_Prot"/>
</dbReference>
<dbReference type="Proteomes" id="UP001231518">
    <property type="component" value="Chromosome 6"/>
</dbReference>
<dbReference type="Pfam" id="PF00379">
    <property type="entry name" value="Chitin_bind_4"/>
    <property type="match status" value="1"/>
</dbReference>
<protein>
    <submittedName>
        <fullName evidence="6">Uncharacterized protein</fullName>
    </submittedName>
</protein>
<dbReference type="GO" id="GO:0031012">
    <property type="term" value="C:extracellular matrix"/>
    <property type="evidence" value="ECO:0007669"/>
    <property type="project" value="TreeGrafter"/>
</dbReference>
<evidence type="ECO:0000256" key="2">
    <source>
        <dbReference type="ARBA" id="ARBA00022729"/>
    </source>
</evidence>
<dbReference type="InterPro" id="IPR000618">
    <property type="entry name" value="Insect_cuticle"/>
</dbReference>
<name>A0AAD8DZU8_MYTSE</name>
<sequence>MIVQIYMVILTLSVGLISDVTCEAFSNVYVERDVVPTGYYSYGIPYPSVANPRLSQINSLPSVPGYVTVHPAHTANHEIHNPNVVTYHAPSAPVVIAPTKQEPTGYEYSYVVYDQNTGDHKAQRELSDGSVVRGEYSFLQPDGYVREVQYVADDASGFNAVVKKFLPAAVEGTKNTKNEHKESPPCHDAKSESLKEGSEKHSGAISTHHKTHSSEESHEKSKKHTQHSTSKETHNHSKTKASHEEEHSKENHHLKPKHSNEESHEKTKTNTYHTTSKENNHHNNPKESHEEENSDKKHHLKPKHSKEQSHEENHHFKPKHSKEQSHEENHHSKSKQESEESSSEESEEVNHKKSKESAGASKEKHHKDCKTVSKESEEESEEESESEESKENLRNISSEESDESKENNSHGKHHEAHELLKPSNGAVVPYKDLIRCIEAAMKRNHGGPAAIRQEHSPLTYIVLNKPC</sequence>
<keyword evidence="1 3" id="KW-0193">Cuticle</keyword>
<evidence type="ECO:0000313" key="7">
    <source>
        <dbReference type="Proteomes" id="UP001231518"/>
    </source>
</evidence>
<feature type="compositionally biased region" description="Basic and acidic residues" evidence="4">
    <location>
        <begin position="404"/>
        <end position="420"/>
    </location>
</feature>
<evidence type="ECO:0000313" key="6">
    <source>
        <dbReference type="EMBL" id="KAJ8732857.1"/>
    </source>
</evidence>
<feature type="signal peptide" evidence="5">
    <location>
        <begin position="1"/>
        <end position="24"/>
    </location>
</feature>
<evidence type="ECO:0000256" key="5">
    <source>
        <dbReference type="SAM" id="SignalP"/>
    </source>
</evidence>
<dbReference type="PANTHER" id="PTHR12236">
    <property type="entry name" value="STRUCTURAL CONTITUENT OF CUTICLE"/>
    <property type="match status" value="1"/>
</dbReference>
<reference evidence="6" key="1">
    <citation type="submission" date="2023-03" db="EMBL/GenBank/DDBJ databases">
        <title>Chromosome-level genomes of two armyworms, Mythimna separata and Mythimna loreyi, provide insights into the biosynthesis and reception of sex pheromones.</title>
        <authorList>
            <person name="Zhao H."/>
        </authorList>
    </citation>
    <scope>NUCLEOTIDE SEQUENCE</scope>
    <source>
        <strain evidence="6">BeijingLab</strain>
        <tissue evidence="6">Pupa</tissue>
    </source>
</reference>
<evidence type="ECO:0000256" key="4">
    <source>
        <dbReference type="SAM" id="MobiDB-lite"/>
    </source>
</evidence>
<feature type="compositionally biased region" description="Basic and acidic residues" evidence="4">
    <location>
        <begin position="229"/>
        <end position="268"/>
    </location>
</feature>
<gene>
    <name evidence="6" type="ORF">PYW07_015456</name>
</gene>
<evidence type="ECO:0000256" key="1">
    <source>
        <dbReference type="ARBA" id="ARBA00022460"/>
    </source>
</evidence>
<accession>A0AAD8DZU8</accession>
<feature type="compositionally biased region" description="Basic and acidic residues" evidence="4">
    <location>
        <begin position="305"/>
        <end position="338"/>
    </location>
</feature>
<dbReference type="InterPro" id="IPR031311">
    <property type="entry name" value="CHIT_BIND_RR_consensus"/>
</dbReference>
<dbReference type="GO" id="GO:0042302">
    <property type="term" value="F:structural constituent of cuticle"/>
    <property type="evidence" value="ECO:0007669"/>
    <property type="project" value="UniProtKB-UniRule"/>
</dbReference>
<keyword evidence="7" id="KW-1185">Reference proteome</keyword>
<dbReference type="EMBL" id="JARGEI010000004">
    <property type="protein sequence ID" value="KAJ8732857.1"/>
    <property type="molecule type" value="Genomic_DNA"/>
</dbReference>
<organism evidence="6 7">
    <name type="scientific">Mythimna separata</name>
    <name type="common">Oriental armyworm</name>
    <name type="synonym">Pseudaletia separata</name>
    <dbReference type="NCBI Taxonomy" id="271217"/>
    <lineage>
        <taxon>Eukaryota</taxon>
        <taxon>Metazoa</taxon>
        <taxon>Ecdysozoa</taxon>
        <taxon>Arthropoda</taxon>
        <taxon>Hexapoda</taxon>
        <taxon>Insecta</taxon>
        <taxon>Pterygota</taxon>
        <taxon>Neoptera</taxon>
        <taxon>Endopterygota</taxon>
        <taxon>Lepidoptera</taxon>
        <taxon>Glossata</taxon>
        <taxon>Ditrysia</taxon>
        <taxon>Noctuoidea</taxon>
        <taxon>Noctuidae</taxon>
        <taxon>Noctuinae</taxon>
        <taxon>Hadenini</taxon>
        <taxon>Mythimna</taxon>
    </lineage>
</organism>
<feature type="compositionally biased region" description="Acidic residues" evidence="4">
    <location>
        <begin position="376"/>
        <end position="386"/>
    </location>
</feature>
<feature type="chain" id="PRO_5042280663" evidence="5">
    <location>
        <begin position="25"/>
        <end position="467"/>
    </location>
</feature>
<dbReference type="AlphaFoldDB" id="A0AAD8DZU8"/>
<dbReference type="PRINTS" id="PR00947">
    <property type="entry name" value="CUTICLE"/>
</dbReference>